<sequence>MSTNYKSADGEGFDRFVRPEFDPGSNGFQVSHDTDWSWTVTTTLVFSLSSITTVAPTDMLPLNRAVDPDVLDQHVRGRDRGAELTFEFHGYRITVRDSGHITFSSLEDQQA</sequence>
<name>L0IDC6_HALRX</name>
<accession>L0IDC6</accession>
<organism evidence="2 3">
    <name type="scientific">Halovivax ruber (strain DSM 18193 / JCM 13892 / XH-70)</name>
    <dbReference type="NCBI Taxonomy" id="797302"/>
    <lineage>
        <taxon>Archaea</taxon>
        <taxon>Methanobacteriati</taxon>
        <taxon>Methanobacteriota</taxon>
        <taxon>Stenosarchaea group</taxon>
        <taxon>Halobacteria</taxon>
        <taxon>Halobacteriales</taxon>
        <taxon>Natrialbaceae</taxon>
        <taxon>Halovivax</taxon>
    </lineage>
</organism>
<protein>
    <recommendedName>
        <fullName evidence="1">Halobacterial output domain-containing protein</fullName>
    </recommendedName>
</protein>
<evidence type="ECO:0000313" key="3">
    <source>
        <dbReference type="Proteomes" id="UP000010846"/>
    </source>
</evidence>
<dbReference type="KEGG" id="hru:Halru_2221"/>
<dbReference type="eggNOG" id="arCOG08928">
    <property type="taxonomic scope" value="Archaea"/>
</dbReference>
<keyword evidence="3" id="KW-1185">Reference proteome</keyword>
<gene>
    <name evidence="2" type="ordered locus">Halru_2221</name>
</gene>
<proteinExistence type="predicted"/>
<dbReference type="AlphaFoldDB" id="L0IDC6"/>
<evidence type="ECO:0000313" key="2">
    <source>
        <dbReference type="EMBL" id="AGB16808.1"/>
    </source>
</evidence>
<dbReference type="Pfam" id="PF18545">
    <property type="entry name" value="HalOD1"/>
    <property type="match status" value="1"/>
</dbReference>
<evidence type="ECO:0000259" key="1">
    <source>
        <dbReference type="Pfam" id="PF18545"/>
    </source>
</evidence>
<dbReference type="GeneID" id="95969100"/>
<dbReference type="EMBL" id="CP003050">
    <property type="protein sequence ID" value="AGB16808.1"/>
    <property type="molecule type" value="Genomic_DNA"/>
</dbReference>
<dbReference type="HOGENOM" id="CLU_2152559_0_0_2"/>
<dbReference type="InterPro" id="IPR040624">
    <property type="entry name" value="HalOD1"/>
</dbReference>
<dbReference type="Proteomes" id="UP000010846">
    <property type="component" value="Chromosome"/>
</dbReference>
<reference evidence="2" key="1">
    <citation type="submission" date="2011-09" db="EMBL/GenBank/DDBJ databases">
        <title>Complete sequence of Halovivax ruber XH-70.</title>
        <authorList>
            <consortium name="US DOE Joint Genome Institute"/>
            <person name="Lucas S."/>
            <person name="Han J."/>
            <person name="Lapidus A."/>
            <person name="Cheng J.-F."/>
            <person name="Goodwin L."/>
            <person name="Pitluck S."/>
            <person name="Peters L."/>
            <person name="Mikhailova N."/>
            <person name="Davenport K."/>
            <person name="Detter J.C."/>
            <person name="Han C."/>
            <person name="Tapia R."/>
            <person name="Land M."/>
            <person name="Hauser L."/>
            <person name="Kyrpides N."/>
            <person name="Ivanova N."/>
            <person name="Pagani I."/>
            <person name="Sproer C."/>
            <person name="Anderson I."/>
            <person name="Woyke T."/>
        </authorList>
    </citation>
    <scope>NUCLEOTIDE SEQUENCE</scope>
    <source>
        <strain evidence="2">XH-70</strain>
    </source>
</reference>
<feature type="domain" description="Halobacterial output" evidence="1">
    <location>
        <begin position="38"/>
        <end position="104"/>
    </location>
</feature>
<dbReference type="OrthoDB" id="271604at2157"/>
<dbReference type="RefSeq" id="WP_015301419.1">
    <property type="nucleotide sequence ID" value="NC_019964.1"/>
</dbReference>